<protein>
    <submittedName>
        <fullName evidence="1">Uncharacterized protein</fullName>
    </submittedName>
</protein>
<dbReference type="AlphaFoldDB" id="A0A942SXI8"/>
<sequence length="224" mass="24237">MTGYRLQLPQGWIRTRLGGDLDRAVEHVVERTLPRGRFDDSDGAVARLRLREDLRRSFRAAVDAGAVDLYTFEGDVDGVRLPMSFSVSVAHFGASVGAMPLTVFAQGLRGSGEVQIVDFPAGEMIRARKEFHETARQVLGQNEPPATAVGSLSASSRQSLDTLNQFVEDNADVPFVNTTVDYLAPIPGEAGTFVLVSLTAPGSSDVEARIGHFDVLMAGFGWTR</sequence>
<reference evidence="1" key="1">
    <citation type="submission" date="2021-05" db="EMBL/GenBank/DDBJ databases">
        <title>Novel Bacillus species.</title>
        <authorList>
            <person name="Liu G."/>
        </authorList>
    </citation>
    <scope>NUCLEOTIDE SEQUENCE</scope>
    <source>
        <strain evidence="1">FJAT-50051</strain>
    </source>
</reference>
<proteinExistence type="predicted"/>
<gene>
    <name evidence="1" type="ORF">KHB02_09115</name>
</gene>
<accession>A0A942SXI8</accession>
<name>A0A942SXI8_9BACI</name>
<organism evidence="1">
    <name type="scientific">Neobacillus citreus</name>
    <dbReference type="NCBI Taxonomy" id="2833578"/>
    <lineage>
        <taxon>Bacteria</taxon>
        <taxon>Bacillati</taxon>
        <taxon>Bacillota</taxon>
        <taxon>Bacilli</taxon>
        <taxon>Bacillales</taxon>
        <taxon>Bacillaceae</taxon>
        <taxon>Neobacillus</taxon>
    </lineage>
</organism>
<comment type="caution">
    <text evidence="1">The sequence shown here is derived from an EMBL/GenBank/DDBJ whole genome shotgun (WGS) entry which is preliminary data.</text>
</comment>
<dbReference type="EMBL" id="JAGYPE010000002">
    <property type="protein sequence ID" value="MBS4181543.1"/>
    <property type="molecule type" value="Genomic_DNA"/>
</dbReference>
<evidence type="ECO:0000313" key="1">
    <source>
        <dbReference type="EMBL" id="MBS4181543.1"/>
    </source>
</evidence>